<organism evidence="1 2">
    <name type="scientific">Roseomonas elaeocarpi</name>
    <dbReference type="NCBI Taxonomy" id="907779"/>
    <lineage>
        <taxon>Bacteria</taxon>
        <taxon>Pseudomonadati</taxon>
        <taxon>Pseudomonadota</taxon>
        <taxon>Alphaproteobacteria</taxon>
        <taxon>Acetobacterales</taxon>
        <taxon>Roseomonadaceae</taxon>
        <taxon>Roseomonas</taxon>
    </lineage>
</organism>
<sequence length="101" mass="10706">MMDGAAQIFATLRGIRLACPKDGRALEVKGAMLRCCGCGTACPVAGGVPVLIDDDRSASADYSAGARAMDRRFPIAPWCSTIAAASASARNTCRRLMRERR</sequence>
<dbReference type="Proteomes" id="UP001589865">
    <property type="component" value="Unassembled WGS sequence"/>
</dbReference>
<dbReference type="RefSeq" id="WP_377042427.1">
    <property type="nucleotide sequence ID" value="NZ_JBHLUN010000001.1"/>
</dbReference>
<evidence type="ECO:0000313" key="2">
    <source>
        <dbReference type="Proteomes" id="UP001589865"/>
    </source>
</evidence>
<protein>
    <recommendedName>
        <fullName evidence="3">4Fe-4S ferredoxin-type domain-containing protein</fullName>
    </recommendedName>
</protein>
<comment type="caution">
    <text evidence="1">The sequence shown here is derived from an EMBL/GenBank/DDBJ whole genome shotgun (WGS) entry which is preliminary data.</text>
</comment>
<dbReference type="EMBL" id="JBHLUN010000001">
    <property type="protein sequence ID" value="MFC0406749.1"/>
    <property type="molecule type" value="Genomic_DNA"/>
</dbReference>
<gene>
    <name evidence="1" type="ORF">ACFFGY_00720</name>
</gene>
<name>A0ABV6JM01_9PROT</name>
<accession>A0ABV6JM01</accession>
<reference evidence="1 2" key="1">
    <citation type="submission" date="2024-09" db="EMBL/GenBank/DDBJ databases">
        <authorList>
            <person name="Sun Q."/>
            <person name="Mori K."/>
        </authorList>
    </citation>
    <scope>NUCLEOTIDE SEQUENCE [LARGE SCALE GENOMIC DNA]</scope>
    <source>
        <strain evidence="1 2">TBRC 5777</strain>
    </source>
</reference>
<keyword evidence="2" id="KW-1185">Reference proteome</keyword>
<dbReference type="SUPFAM" id="SSF158997">
    <property type="entry name" value="Trm112p-like"/>
    <property type="match status" value="1"/>
</dbReference>
<proteinExistence type="predicted"/>
<evidence type="ECO:0000313" key="1">
    <source>
        <dbReference type="EMBL" id="MFC0406749.1"/>
    </source>
</evidence>
<evidence type="ECO:0008006" key="3">
    <source>
        <dbReference type="Google" id="ProtNLM"/>
    </source>
</evidence>
<dbReference type="Gene3D" id="2.20.25.10">
    <property type="match status" value="1"/>
</dbReference>